<dbReference type="PROSITE" id="PS50082">
    <property type="entry name" value="WD_REPEATS_2"/>
    <property type="match status" value="3"/>
</dbReference>
<dbReference type="HOGENOM" id="CLU_000288_57_6_1"/>
<evidence type="ECO:0000256" key="4">
    <source>
        <dbReference type="ARBA" id="ARBA00023187"/>
    </source>
</evidence>
<dbReference type="InterPro" id="IPR036322">
    <property type="entry name" value="WD40_repeat_dom_sf"/>
</dbReference>
<dbReference type="OrthoDB" id="200206at2759"/>
<evidence type="ECO:0000256" key="3">
    <source>
        <dbReference type="ARBA" id="ARBA00022737"/>
    </source>
</evidence>
<keyword evidence="1 7" id="KW-0853">WD repeat</keyword>
<dbReference type="PANTHER" id="PTHR19877:SF13">
    <property type="entry name" value="SERINE-THREONINE KINASE RECEPTOR-ASSOCIATED PROTEIN"/>
    <property type="match status" value="1"/>
</dbReference>
<dbReference type="Pfam" id="PF00400">
    <property type="entry name" value="WD40"/>
    <property type="match status" value="3"/>
</dbReference>
<evidence type="ECO:0000256" key="5">
    <source>
        <dbReference type="ARBA" id="ARBA00038394"/>
    </source>
</evidence>
<keyword evidence="2" id="KW-0507">mRNA processing</keyword>
<dbReference type="Gene3D" id="2.130.10.10">
    <property type="entry name" value="YVTN repeat-like/Quinoprotein amine dehydrogenase"/>
    <property type="match status" value="1"/>
</dbReference>
<accession>B4GGD8</accession>
<dbReference type="SMR" id="B4GGD8"/>
<dbReference type="EMBL" id="CH479183">
    <property type="protein sequence ID" value="EDW35558.1"/>
    <property type="molecule type" value="Genomic_DNA"/>
</dbReference>
<name>B4GGD8_DROPE</name>
<evidence type="ECO:0000256" key="7">
    <source>
        <dbReference type="PROSITE-ProRule" id="PRU00221"/>
    </source>
</evidence>
<keyword evidence="4" id="KW-0508">mRNA splicing</keyword>
<sequence>MDLNFPFGTPLVGHMDSVLDLSFSKVCDSGFYLASVGRDGQGIVRRGDTGEIFRSLLGHQRAVRGVFVSENATIVATGSDDCTARIWSVSSGNELAKFRHTQKVSSLALDTGSERMLTCSQERESKICLYDVNQSREVLCVYQKKLRGVRNVIFCRDDRSFLASSYDRNIELWDILSGQSSHKISLPHHAKSVELCADGKTVTIGYGESVVFFDADTFNIHGHHKMPFKVIGASLHPQKKSFVCASLEGKILKFNYDTGEQEDRFRAHVQMGHNISGIKYSPDGEMYVSSSTDGQITFWSQTSGNQNSDEDDSIASYRFYSRDDFLDEGDGYSEQEDYD</sequence>
<evidence type="ECO:0000256" key="2">
    <source>
        <dbReference type="ARBA" id="ARBA00022664"/>
    </source>
</evidence>
<dbReference type="Proteomes" id="UP000008744">
    <property type="component" value="Unassembled WGS sequence"/>
</dbReference>
<dbReference type="SUPFAM" id="SSF50978">
    <property type="entry name" value="WD40 repeat-like"/>
    <property type="match status" value="1"/>
</dbReference>
<gene>
    <name evidence="8" type="primary">Dper\GL17153</name>
    <name evidence="8" type="ORF">Dper_GL17153</name>
</gene>
<evidence type="ECO:0000256" key="1">
    <source>
        <dbReference type="ARBA" id="ARBA00022574"/>
    </source>
</evidence>
<feature type="repeat" description="WD" evidence="7">
    <location>
        <begin position="275"/>
        <end position="309"/>
    </location>
</feature>
<evidence type="ECO:0000313" key="9">
    <source>
        <dbReference type="Proteomes" id="UP000008744"/>
    </source>
</evidence>
<comment type="similarity">
    <text evidence="5">Belongs to the WD repeat STRAP family.</text>
</comment>
<keyword evidence="9" id="KW-1185">Reference proteome</keyword>
<organism evidence="9">
    <name type="scientific">Drosophila persimilis</name>
    <name type="common">Fruit fly</name>
    <dbReference type="NCBI Taxonomy" id="7234"/>
    <lineage>
        <taxon>Eukaryota</taxon>
        <taxon>Metazoa</taxon>
        <taxon>Ecdysozoa</taxon>
        <taxon>Arthropoda</taxon>
        <taxon>Hexapoda</taxon>
        <taxon>Insecta</taxon>
        <taxon>Pterygota</taxon>
        <taxon>Neoptera</taxon>
        <taxon>Endopterygota</taxon>
        <taxon>Diptera</taxon>
        <taxon>Brachycera</taxon>
        <taxon>Muscomorpha</taxon>
        <taxon>Ephydroidea</taxon>
        <taxon>Drosophilidae</taxon>
        <taxon>Drosophila</taxon>
        <taxon>Sophophora</taxon>
    </lineage>
</organism>
<evidence type="ECO:0000313" key="8">
    <source>
        <dbReference type="EMBL" id="EDW35558.1"/>
    </source>
</evidence>
<dbReference type="InterPro" id="IPR001680">
    <property type="entry name" value="WD40_rpt"/>
</dbReference>
<feature type="repeat" description="WD" evidence="7">
    <location>
        <begin position="142"/>
        <end position="183"/>
    </location>
</feature>
<dbReference type="PROSITE" id="PS50294">
    <property type="entry name" value="WD_REPEATS_REGION"/>
    <property type="match status" value="1"/>
</dbReference>
<dbReference type="eggNOG" id="KOG0278">
    <property type="taxonomic scope" value="Eukaryota"/>
</dbReference>
<proteinExistence type="inferred from homology"/>
<evidence type="ECO:0000256" key="6">
    <source>
        <dbReference type="ARBA" id="ARBA00040390"/>
    </source>
</evidence>
<dbReference type="GO" id="GO:0003723">
    <property type="term" value="F:RNA binding"/>
    <property type="evidence" value="ECO:0007669"/>
    <property type="project" value="TreeGrafter"/>
</dbReference>
<dbReference type="PhylomeDB" id="B4GGD8"/>
<dbReference type="GO" id="GO:0032797">
    <property type="term" value="C:SMN complex"/>
    <property type="evidence" value="ECO:0007669"/>
    <property type="project" value="TreeGrafter"/>
</dbReference>
<feature type="repeat" description="WD" evidence="7">
    <location>
        <begin position="56"/>
        <end position="97"/>
    </location>
</feature>
<protein>
    <recommendedName>
        <fullName evidence="6">Serine-threonine kinase receptor-associated protein</fullName>
    </recommendedName>
</protein>
<dbReference type="SMART" id="SM00320">
    <property type="entry name" value="WD40"/>
    <property type="match status" value="6"/>
</dbReference>
<reference evidence="8 9" key="1">
    <citation type="journal article" date="2007" name="Nature">
        <title>Evolution of genes and genomes on the Drosophila phylogeny.</title>
        <authorList>
            <consortium name="Drosophila 12 Genomes Consortium"/>
            <person name="Clark A.G."/>
            <person name="Eisen M.B."/>
            <person name="Smith D.R."/>
            <person name="Bergman C.M."/>
            <person name="Oliver B."/>
            <person name="Markow T.A."/>
            <person name="Kaufman T.C."/>
            <person name="Kellis M."/>
            <person name="Gelbart W."/>
            <person name="Iyer V.N."/>
            <person name="Pollard D.A."/>
            <person name="Sackton T.B."/>
            <person name="Larracuente A.M."/>
            <person name="Singh N.D."/>
            <person name="Abad J.P."/>
            <person name="Abt D.N."/>
            <person name="Adryan B."/>
            <person name="Aguade M."/>
            <person name="Akashi H."/>
            <person name="Anderson W.W."/>
            <person name="Aquadro C.F."/>
            <person name="Ardell D.H."/>
            <person name="Arguello R."/>
            <person name="Artieri C.G."/>
            <person name="Barbash D.A."/>
            <person name="Barker D."/>
            <person name="Barsanti P."/>
            <person name="Batterham P."/>
            <person name="Batzoglou S."/>
            <person name="Begun D."/>
            <person name="Bhutkar A."/>
            <person name="Blanco E."/>
            <person name="Bosak S.A."/>
            <person name="Bradley R.K."/>
            <person name="Brand A.D."/>
            <person name="Brent M.R."/>
            <person name="Brooks A.N."/>
            <person name="Brown R.H."/>
            <person name="Butlin R.K."/>
            <person name="Caggese C."/>
            <person name="Calvi B.R."/>
            <person name="Bernardo de Carvalho A."/>
            <person name="Caspi A."/>
            <person name="Castrezana S."/>
            <person name="Celniker S.E."/>
            <person name="Chang J.L."/>
            <person name="Chapple C."/>
            <person name="Chatterji S."/>
            <person name="Chinwalla A."/>
            <person name="Civetta A."/>
            <person name="Clifton S.W."/>
            <person name="Comeron J.M."/>
            <person name="Costello J.C."/>
            <person name="Coyne J.A."/>
            <person name="Daub J."/>
            <person name="David R.G."/>
            <person name="Delcher A.L."/>
            <person name="Delehaunty K."/>
            <person name="Do C.B."/>
            <person name="Ebling H."/>
            <person name="Edwards K."/>
            <person name="Eickbush T."/>
            <person name="Evans J.D."/>
            <person name="Filipski A."/>
            <person name="Findeiss S."/>
            <person name="Freyhult E."/>
            <person name="Fulton L."/>
            <person name="Fulton R."/>
            <person name="Garcia A.C."/>
            <person name="Gardiner A."/>
            <person name="Garfield D.A."/>
            <person name="Garvin B.E."/>
            <person name="Gibson G."/>
            <person name="Gilbert D."/>
            <person name="Gnerre S."/>
            <person name="Godfrey J."/>
            <person name="Good R."/>
            <person name="Gotea V."/>
            <person name="Gravely B."/>
            <person name="Greenberg A.J."/>
            <person name="Griffiths-Jones S."/>
            <person name="Gross S."/>
            <person name="Guigo R."/>
            <person name="Gustafson E.A."/>
            <person name="Haerty W."/>
            <person name="Hahn M.W."/>
            <person name="Halligan D.L."/>
            <person name="Halpern A.L."/>
            <person name="Halter G.M."/>
            <person name="Han M.V."/>
            <person name="Heger A."/>
            <person name="Hillier L."/>
            <person name="Hinrichs A.S."/>
            <person name="Holmes I."/>
            <person name="Hoskins R.A."/>
            <person name="Hubisz M.J."/>
            <person name="Hultmark D."/>
            <person name="Huntley M.A."/>
            <person name="Jaffe D.B."/>
            <person name="Jagadeeshan S."/>
            <person name="Jeck W.R."/>
            <person name="Johnson J."/>
            <person name="Jones C.D."/>
            <person name="Jordan W.C."/>
            <person name="Karpen G.H."/>
            <person name="Kataoka E."/>
            <person name="Keightley P.D."/>
            <person name="Kheradpour P."/>
            <person name="Kirkness E.F."/>
            <person name="Koerich L.B."/>
            <person name="Kristiansen K."/>
            <person name="Kudrna D."/>
            <person name="Kulathinal R.J."/>
            <person name="Kumar S."/>
            <person name="Kwok R."/>
            <person name="Lander E."/>
            <person name="Langley C.H."/>
            <person name="Lapoint R."/>
            <person name="Lazzaro B.P."/>
            <person name="Lee S.J."/>
            <person name="Levesque L."/>
            <person name="Li R."/>
            <person name="Lin C.F."/>
            <person name="Lin M.F."/>
            <person name="Lindblad-Toh K."/>
            <person name="Llopart A."/>
            <person name="Long M."/>
            <person name="Low L."/>
            <person name="Lozovsky E."/>
            <person name="Lu J."/>
            <person name="Luo M."/>
            <person name="Machado C.A."/>
            <person name="Makalowski W."/>
            <person name="Marzo M."/>
            <person name="Matsuda M."/>
            <person name="Matzkin L."/>
            <person name="McAllister B."/>
            <person name="McBride C.S."/>
            <person name="McKernan B."/>
            <person name="McKernan K."/>
            <person name="Mendez-Lago M."/>
            <person name="Minx P."/>
            <person name="Mollenhauer M.U."/>
            <person name="Montooth K."/>
            <person name="Mount S.M."/>
            <person name="Mu X."/>
            <person name="Myers E."/>
            <person name="Negre B."/>
            <person name="Newfeld S."/>
            <person name="Nielsen R."/>
            <person name="Noor M.A."/>
            <person name="O'Grady P."/>
            <person name="Pachter L."/>
            <person name="Papaceit M."/>
            <person name="Parisi M.J."/>
            <person name="Parisi M."/>
            <person name="Parts L."/>
            <person name="Pedersen J.S."/>
            <person name="Pesole G."/>
            <person name="Phillippy A.M."/>
            <person name="Ponting C.P."/>
            <person name="Pop M."/>
            <person name="Porcelli D."/>
            <person name="Powell J.R."/>
            <person name="Prohaska S."/>
            <person name="Pruitt K."/>
            <person name="Puig M."/>
            <person name="Quesneville H."/>
            <person name="Ram K.R."/>
            <person name="Rand D."/>
            <person name="Rasmussen M.D."/>
            <person name="Reed L.K."/>
            <person name="Reenan R."/>
            <person name="Reily A."/>
            <person name="Remington K.A."/>
            <person name="Rieger T.T."/>
            <person name="Ritchie M.G."/>
            <person name="Robin C."/>
            <person name="Rogers Y.H."/>
            <person name="Rohde C."/>
            <person name="Rozas J."/>
            <person name="Rubenfield M.J."/>
            <person name="Ruiz A."/>
            <person name="Russo S."/>
            <person name="Salzberg S.L."/>
            <person name="Sanchez-Gracia A."/>
            <person name="Saranga D.J."/>
            <person name="Sato H."/>
            <person name="Schaeffer S.W."/>
            <person name="Schatz M.C."/>
            <person name="Schlenke T."/>
            <person name="Schwartz R."/>
            <person name="Segarra C."/>
            <person name="Singh R.S."/>
            <person name="Sirot L."/>
            <person name="Sirota M."/>
            <person name="Sisneros N.B."/>
            <person name="Smith C.D."/>
            <person name="Smith T.F."/>
            <person name="Spieth J."/>
            <person name="Stage D.E."/>
            <person name="Stark A."/>
            <person name="Stephan W."/>
            <person name="Strausberg R.L."/>
            <person name="Strempel S."/>
            <person name="Sturgill D."/>
            <person name="Sutton G."/>
            <person name="Sutton G.G."/>
            <person name="Tao W."/>
            <person name="Teichmann S."/>
            <person name="Tobari Y.N."/>
            <person name="Tomimura Y."/>
            <person name="Tsolas J.M."/>
            <person name="Valente V.L."/>
            <person name="Venter E."/>
            <person name="Venter J.C."/>
            <person name="Vicario S."/>
            <person name="Vieira F.G."/>
            <person name="Vilella A.J."/>
            <person name="Villasante A."/>
            <person name="Walenz B."/>
            <person name="Wang J."/>
            <person name="Wasserman M."/>
            <person name="Watts T."/>
            <person name="Wilson D."/>
            <person name="Wilson R.K."/>
            <person name="Wing R.A."/>
            <person name="Wolfner M.F."/>
            <person name="Wong A."/>
            <person name="Wong G.K."/>
            <person name="Wu C.I."/>
            <person name="Wu G."/>
            <person name="Yamamoto D."/>
            <person name="Yang H.P."/>
            <person name="Yang S.P."/>
            <person name="Yorke J.A."/>
            <person name="Yoshida K."/>
            <person name="Zdobnov E."/>
            <person name="Zhang P."/>
            <person name="Zhang Y."/>
            <person name="Zimin A.V."/>
            <person name="Baldwin J."/>
            <person name="Abdouelleil A."/>
            <person name="Abdulkadir J."/>
            <person name="Abebe A."/>
            <person name="Abera B."/>
            <person name="Abreu J."/>
            <person name="Acer S.C."/>
            <person name="Aftuck L."/>
            <person name="Alexander A."/>
            <person name="An P."/>
            <person name="Anderson E."/>
            <person name="Anderson S."/>
            <person name="Arachi H."/>
            <person name="Azer M."/>
            <person name="Bachantsang P."/>
            <person name="Barry A."/>
            <person name="Bayul T."/>
            <person name="Berlin A."/>
            <person name="Bessette D."/>
            <person name="Bloom T."/>
            <person name="Blye J."/>
            <person name="Boguslavskiy L."/>
            <person name="Bonnet C."/>
            <person name="Boukhgalter B."/>
            <person name="Bourzgui I."/>
            <person name="Brown A."/>
            <person name="Cahill P."/>
            <person name="Channer S."/>
            <person name="Cheshatsang Y."/>
            <person name="Chuda L."/>
            <person name="Citroen M."/>
            <person name="Collymore A."/>
            <person name="Cooke P."/>
            <person name="Costello M."/>
            <person name="D'Aco K."/>
            <person name="Daza R."/>
            <person name="De Haan G."/>
            <person name="DeGray S."/>
            <person name="DeMaso C."/>
            <person name="Dhargay N."/>
            <person name="Dooley K."/>
            <person name="Dooley E."/>
            <person name="Doricent M."/>
            <person name="Dorje P."/>
            <person name="Dorjee K."/>
            <person name="Dupes A."/>
            <person name="Elong R."/>
            <person name="Falk J."/>
            <person name="Farina A."/>
            <person name="Faro S."/>
            <person name="Ferguson D."/>
            <person name="Fisher S."/>
            <person name="Foley C.D."/>
            <person name="Franke A."/>
            <person name="Friedrich D."/>
            <person name="Gadbois L."/>
            <person name="Gearin G."/>
            <person name="Gearin C.R."/>
            <person name="Giannoukos G."/>
            <person name="Goode T."/>
            <person name="Graham J."/>
            <person name="Grandbois E."/>
            <person name="Grewal S."/>
            <person name="Gyaltsen K."/>
            <person name="Hafez N."/>
            <person name="Hagos B."/>
            <person name="Hall J."/>
            <person name="Henson C."/>
            <person name="Hollinger A."/>
            <person name="Honan T."/>
            <person name="Huard M.D."/>
            <person name="Hughes L."/>
            <person name="Hurhula B."/>
            <person name="Husby M.E."/>
            <person name="Kamat A."/>
            <person name="Kanga B."/>
            <person name="Kashin S."/>
            <person name="Khazanovich D."/>
            <person name="Kisner P."/>
            <person name="Lance K."/>
            <person name="Lara M."/>
            <person name="Lee W."/>
            <person name="Lennon N."/>
            <person name="Letendre F."/>
            <person name="LeVine R."/>
            <person name="Lipovsky A."/>
            <person name="Liu X."/>
            <person name="Liu J."/>
            <person name="Liu S."/>
            <person name="Lokyitsang T."/>
            <person name="Lokyitsang Y."/>
            <person name="Lubonja R."/>
            <person name="Lui A."/>
            <person name="MacDonald P."/>
            <person name="Magnisalis V."/>
            <person name="Maru K."/>
            <person name="Matthews C."/>
            <person name="McCusker W."/>
            <person name="McDonough S."/>
            <person name="Mehta T."/>
            <person name="Meldrim J."/>
            <person name="Meneus L."/>
            <person name="Mihai O."/>
            <person name="Mihalev A."/>
            <person name="Mihova T."/>
            <person name="Mittelman R."/>
            <person name="Mlenga V."/>
            <person name="Montmayeur A."/>
            <person name="Mulrain L."/>
            <person name="Navidi A."/>
            <person name="Naylor J."/>
            <person name="Negash T."/>
            <person name="Nguyen T."/>
            <person name="Nguyen N."/>
            <person name="Nicol R."/>
            <person name="Norbu C."/>
            <person name="Norbu N."/>
            <person name="Novod N."/>
            <person name="O'Neill B."/>
            <person name="Osman S."/>
            <person name="Markiewicz E."/>
            <person name="Oyono O.L."/>
            <person name="Patti C."/>
            <person name="Phunkhang P."/>
            <person name="Pierre F."/>
            <person name="Priest M."/>
            <person name="Raghuraman S."/>
            <person name="Rege F."/>
            <person name="Reyes R."/>
            <person name="Rise C."/>
            <person name="Rogov P."/>
            <person name="Ross K."/>
            <person name="Ryan E."/>
            <person name="Settipalli S."/>
            <person name="Shea T."/>
            <person name="Sherpa N."/>
            <person name="Shi L."/>
            <person name="Shih D."/>
            <person name="Sparrow T."/>
            <person name="Spaulding J."/>
            <person name="Stalker J."/>
            <person name="Stange-Thomann N."/>
            <person name="Stavropoulos S."/>
            <person name="Stone C."/>
            <person name="Strader C."/>
            <person name="Tesfaye S."/>
            <person name="Thomson T."/>
            <person name="Thoulutsang Y."/>
            <person name="Thoulutsang D."/>
            <person name="Topham K."/>
            <person name="Topping I."/>
            <person name="Tsamla T."/>
            <person name="Vassiliev H."/>
            <person name="Vo A."/>
            <person name="Wangchuk T."/>
            <person name="Wangdi T."/>
            <person name="Weiand M."/>
            <person name="Wilkinson J."/>
            <person name="Wilson A."/>
            <person name="Yadav S."/>
            <person name="Young G."/>
            <person name="Yu Q."/>
            <person name="Zembek L."/>
            <person name="Zhong D."/>
            <person name="Zimmer A."/>
            <person name="Zwirko Z."/>
            <person name="Jaffe D.B."/>
            <person name="Alvarez P."/>
            <person name="Brockman W."/>
            <person name="Butler J."/>
            <person name="Chin C."/>
            <person name="Gnerre S."/>
            <person name="Grabherr M."/>
            <person name="Kleber M."/>
            <person name="Mauceli E."/>
            <person name="MacCallum I."/>
        </authorList>
    </citation>
    <scope>NUCLEOTIDE SEQUENCE [LARGE SCALE GENOMIC DNA]</scope>
    <source>
        <strain evidence="9">MSH-3 / Tucson 14011-0111.49</strain>
    </source>
</reference>
<dbReference type="GO" id="GO:0000387">
    <property type="term" value="P:spliceosomal snRNP assembly"/>
    <property type="evidence" value="ECO:0007669"/>
    <property type="project" value="TreeGrafter"/>
</dbReference>
<dbReference type="STRING" id="7234.B4GGD8"/>
<dbReference type="OMA" id="PHHAKSV"/>
<dbReference type="KEGG" id="dpe:6593086"/>
<keyword evidence="3" id="KW-0677">Repeat</keyword>
<dbReference type="PANTHER" id="PTHR19877">
    <property type="entry name" value="EUKARYOTIC TRANSLATION INITIATION FACTOR 3 SUBUNIT I"/>
    <property type="match status" value="1"/>
</dbReference>
<dbReference type="InterPro" id="IPR015943">
    <property type="entry name" value="WD40/YVTN_repeat-like_dom_sf"/>
</dbReference>
<dbReference type="AlphaFoldDB" id="B4GGD8"/>